<dbReference type="InterPro" id="IPR003660">
    <property type="entry name" value="HAMP_dom"/>
</dbReference>
<dbReference type="GO" id="GO:0016020">
    <property type="term" value="C:membrane"/>
    <property type="evidence" value="ECO:0007669"/>
    <property type="project" value="UniProtKB-SubCell"/>
</dbReference>
<sequence>MRRPDLSIGTWVSLGFAIAGALLAGVVVLAVTLQGRIAASADAQLEVIGPRAAAAASLESAVLHLSLTARAYALAPEPARMDALQAALRRLEGAAARFAAVPKQGEGTALADRILAAVPPFEKAAVALGTVVATGGDDAAIRAREATLPPMREELLELLRGFSAIQQRHDAGASHTILAYQRDTVRTLVLAFAAVALLLAVTAWVVVTEVRRPAKRLVDAARRLAAGDYSAVAGLEARTAARGPRSELAELARAFAAMAAELRDREERLAAQNEELQAQNEELQSKEEELHGQNEELQVQQEELQAQNEELQSQGEALRASDARLTQLVEALSQADRRKNEFLAVLSHELRNPLAPVLNALTVLDRGDPSGEQGRHARQVIARQVAHLARLVDDLLDVARITQGKIQLRRTHLELGTAVRQAAEDLGSLLEARGLRLALDVPERELWVHADAARIAQVVGNLVQNAAKFTDGGGTVTVAVDATPDGRARIRVRDDGIGMPPEVLERLFQPFVQAEGTLARTRGGLGLGLALVKGLVELHGGTVGAASAGAGRGATFTVELPLDGVPVRAADAAAPRPAAPRRVLVVEDNPDSAETLRDLLELAGHHADIALDGRQALERCRTARPDAIVCDLGLPDMDGYELARTLRADPELSSVLLVALSGYALPDDLARSAQAGFDAHLAKPARFEAIEALLAGAHRQRG</sequence>
<dbReference type="PROSITE" id="PS50109">
    <property type="entry name" value="HIS_KIN"/>
    <property type="match status" value="1"/>
</dbReference>
<dbReference type="GO" id="GO:0000155">
    <property type="term" value="F:phosphorelay sensor kinase activity"/>
    <property type="evidence" value="ECO:0007669"/>
    <property type="project" value="InterPro"/>
</dbReference>
<feature type="transmembrane region" description="Helical" evidence="9">
    <location>
        <begin position="12"/>
        <end position="33"/>
    </location>
</feature>
<organism evidence="13 14">
    <name type="scientific">Anaeromyxobacter dehalogenans (strain ATCC BAA-258 / DSM 21875 / 2CP-1)</name>
    <dbReference type="NCBI Taxonomy" id="455488"/>
    <lineage>
        <taxon>Bacteria</taxon>
        <taxon>Pseudomonadati</taxon>
        <taxon>Myxococcota</taxon>
        <taxon>Myxococcia</taxon>
        <taxon>Myxococcales</taxon>
        <taxon>Cystobacterineae</taxon>
        <taxon>Anaeromyxobacteraceae</taxon>
        <taxon>Anaeromyxobacter</taxon>
    </lineage>
</organism>
<dbReference type="PRINTS" id="PR00344">
    <property type="entry name" value="BCTRLSENSOR"/>
</dbReference>
<evidence type="ECO:0000256" key="4">
    <source>
        <dbReference type="ARBA" id="ARBA00022553"/>
    </source>
</evidence>
<evidence type="ECO:0000256" key="9">
    <source>
        <dbReference type="SAM" id="Phobius"/>
    </source>
</evidence>
<protein>
    <recommendedName>
        <fullName evidence="3">histidine kinase</fullName>
        <ecNumber evidence="3">2.7.13.3</ecNumber>
    </recommendedName>
</protein>
<dbReference type="PROSITE" id="PS50885">
    <property type="entry name" value="HAMP"/>
    <property type="match status" value="1"/>
</dbReference>
<dbReference type="Gene3D" id="1.10.287.130">
    <property type="match status" value="1"/>
</dbReference>
<keyword evidence="9" id="KW-0812">Transmembrane</keyword>
<evidence type="ECO:0000256" key="7">
    <source>
        <dbReference type="PROSITE-ProRule" id="PRU00169"/>
    </source>
</evidence>
<dbReference type="CDD" id="cd17580">
    <property type="entry name" value="REC_2_DhkD-like"/>
    <property type="match status" value="1"/>
</dbReference>
<dbReference type="InterPro" id="IPR036890">
    <property type="entry name" value="HATPase_C_sf"/>
</dbReference>
<dbReference type="EC" id="2.7.13.3" evidence="3"/>
<dbReference type="CDD" id="cd22898">
    <property type="entry name" value="Adeh_2942_sensor"/>
    <property type="match status" value="1"/>
</dbReference>
<evidence type="ECO:0000256" key="2">
    <source>
        <dbReference type="ARBA" id="ARBA00004370"/>
    </source>
</evidence>
<feature type="domain" description="Response regulatory" evidence="11">
    <location>
        <begin position="582"/>
        <end position="698"/>
    </location>
</feature>
<dbReference type="Gene3D" id="3.40.50.2300">
    <property type="match status" value="1"/>
</dbReference>
<evidence type="ECO:0000259" key="10">
    <source>
        <dbReference type="PROSITE" id="PS50109"/>
    </source>
</evidence>
<dbReference type="SMART" id="SM00388">
    <property type="entry name" value="HisKA"/>
    <property type="match status" value="1"/>
</dbReference>
<dbReference type="CDD" id="cd00082">
    <property type="entry name" value="HisKA"/>
    <property type="match status" value="1"/>
</dbReference>
<feature type="transmembrane region" description="Helical" evidence="9">
    <location>
        <begin position="188"/>
        <end position="207"/>
    </location>
</feature>
<dbReference type="SMART" id="SM00387">
    <property type="entry name" value="HATPase_c"/>
    <property type="match status" value="1"/>
</dbReference>
<dbReference type="InterPro" id="IPR036097">
    <property type="entry name" value="HisK_dim/P_sf"/>
</dbReference>
<evidence type="ECO:0000313" key="14">
    <source>
        <dbReference type="Proteomes" id="UP000007089"/>
    </source>
</evidence>
<evidence type="ECO:0000256" key="8">
    <source>
        <dbReference type="SAM" id="MobiDB-lite"/>
    </source>
</evidence>
<evidence type="ECO:0000259" key="12">
    <source>
        <dbReference type="PROSITE" id="PS50885"/>
    </source>
</evidence>
<dbReference type="SUPFAM" id="SSF52172">
    <property type="entry name" value="CheY-like"/>
    <property type="match status" value="1"/>
</dbReference>
<keyword evidence="9" id="KW-0472">Membrane</keyword>
<dbReference type="HOGENOM" id="CLU_000445_114_15_7"/>
<feature type="domain" description="HAMP" evidence="12">
    <location>
        <begin position="208"/>
        <end position="267"/>
    </location>
</feature>
<evidence type="ECO:0000259" key="11">
    <source>
        <dbReference type="PROSITE" id="PS50110"/>
    </source>
</evidence>
<dbReference type="InterPro" id="IPR011006">
    <property type="entry name" value="CheY-like_superfamily"/>
</dbReference>
<dbReference type="PANTHER" id="PTHR43547:SF2">
    <property type="entry name" value="HYBRID SIGNAL TRANSDUCTION HISTIDINE KINASE C"/>
    <property type="match status" value="1"/>
</dbReference>
<dbReference type="Gene3D" id="3.30.565.10">
    <property type="entry name" value="Histidine kinase-like ATPase, C-terminal domain"/>
    <property type="match status" value="1"/>
</dbReference>
<dbReference type="AlphaFoldDB" id="B8JG66"/>
<keyword evidence="9" id="KW-1133">Transmembrane helix</keyword>
<dbReference type="Pfam" id="PF00672">
    <property type="entry name" value="HAMP"/>
    <property type="match status" value="1"/>
</dbReference>
<dbReference type="PROSITE" id="PS50110">
    <property type="entry name" value="RESPONSE_REGULATORY"/>
    <property type="match status" value="1"/>
</dbReference>
<keyword evidence="6 13" id="KW-0418">Kinase</keyword>
<reference evidence="13" key="1">
    <citation type="submission" date="2009-01" db="EMBL/GenBank/DDBJ databases">
        <title>Complete sequence of Anaeromyxobacter dehalogenans 2CP-1.</title>
        <authorList>
            <consortium name="US DOE Joint Genome Institute"/>
            <person name="Lucas S."/>
            <person name="Copeland A."/>
            <person name="Lapidus A."/>
            <person name="Glavina del Rio T."/>
            <person name="Dalin E."/>
            <person name="Tice H."/>
            <person name="Bruce D."/>
            <person name="Goodwin L."/>
            <person name="Pitluck S."/>
            <person name="Saunders E."/>
            <person name="Brettin T."/>
            <person name="Detter J.C."/>
            <person name="Han C."/>
            <person name="Larimer F."/>
            <person name="Land M."/>
            <person name="Hauser L."/>
            <person name="Kyrpides N."/>
            <person name="Ovchinnikova G."/>
            <person name="Beliaev A.S."/>
            <person name="Richardson P."/>
        </authorList>
    </citation>
    <scope>NUCLEOTIDE SEQUENCE</scope>
    <source>
        <strain evidence="13">2CP-1</strain>
    </source>
</reference>
<evidence type="ECO:0000313" key="13">
    <source>
        <dbReference type="EMBL" id="ACL66469.1"/>
    </source>
</evidence>
<gene>
    <name evidence="13" type="ordered locus">A2cp1_3134</name>
</gene>
<dbReference type="RefSeq" id="WP_012634190.1">
    <property type="nucleotide sequence ID" value="NC_011891.1"/>
</dbReference>
<feature type="modified residue" description="4-aspartylphosphate" evidence="7">
    <location>
        <position position="631"/>
    </location>
</feature>
<dbReference type="PANTHER" id="PTHR43547">
    <property type="entry name" value="TWO-COMPONENT HISTIDINE KINASE"/>
    <property type="match status" value="1"/>
</dbReference>
<dbReference type="InterPro" id="IPR001789">
    <property type="entry name" value="Sig_transdc_resp-reg_receiver"/>
</dbReference>
<dbReference type="Pfam" id="PF02518">
    <property type="entry name" value="HATPase_c"/>
    <property type="match status" value="1"/>
</dbReference>
<dbReference type="InterPro" id="IPR003594">
    <property type="entry name" value="HATPase_dom"/>
</dbReference>
<name>B8JG66_ANAD2</name>
<proteinExistence type="predicted"/>
<dbReference type="SMART" id="SM00304">
    <property type="entry name" value="HAMP"/>
    <property type="match status" value="1"/>
</dbReference>
<accession>B8JG66</accession>
<dbReference type="Gene3D" id="1.10.8.500">
    <property type="entry name" value="HAMP domain in histidine kinase"/>
    <property type="match status" value="1"/>
</dbReference>
<dbReference type="Proteomes" id="UP000007089">
    <property type="component" value="Chromosome"/>
</dbReference>
<dbReference type="Pfam" id="PF00512">
    <property type="entry name" value="HisKA"/>
    <property type="match status" value="1"/>
</dbReference>
<evidence type="ECO:0000256" key="5">
    <source>
        <dbReference type="ARBA" id="ARBA00022679"/>
    </source>
</evidence>
<dbReference type="KEGG" id="acp:A2cp1_3134"/>
<feature type="compositionally biased region" description="Basic and acidic residues" evidence="8">
    <location>
        <begin position="283"/>
        <end position="294"/>
    </location>
</feature>
<dbReference type="InterPro" id="IPR004358">
    <property type="entry name" value="Sig_transdc_His_kin-like_C"/>
</dbReference>
<dbReference type="SMART" id="SM00448">
    <property type="entry name" value="REC"/>
    <property type="match status" value="1"/>
</dbReference>
<dbReference type="EMBL" id="CP001359">
    <property type="protein sequence ID" value="ACL66469.1"/>
    <property type="molecule type" value="Genomic_DNA"/>
</dbReference>
<dbReference type="SUPFAM" id="SSF47384">
    <property type="entry name" value="Homodimeric domain of signal transducing histidine kinase"/>
    <property type="match status" value="1"/>
</dbReference>
<keyword evidence="14" id="KW-1185">Reference proteome</keyword>
<dbReference type="InterPro" id="IPR003661">
    <property type="entry name" value="HisK_dim/P_dom"/>
</dbReference>
<keyword evidence="5 13" id="KW-0808">Transferase</keyword>
<feature type="region of interest" description="Disordered" evidence="8">
    <location>
        <begin position="278"/>
        <end position="297"/>
    </location>
</feature>
<dbReference type="InterPro" id="IPR005467">
    <property type="entry name" value="His_kinase_dom"/>
</dbReference>
<comment type="catalytic activity">
    <reaction evidence="1">
        <text>ATP + protein L-histidine = ADP + protein N-phospho-L-histidine.</text>
        <dbReference type="EC" id="2.7.13.3"/>
    </reaction>
</comment>
<dbReference type="SUPFAM" id="SSF55874">
    <property type="entry name" value="ATPase domain of HSP90 chaperone/DNA topoisomerase II/histidine kinase"/>
    <property type="match status" value="1"/>
</dbReference>
<comment type="subcellular location">
    <subcellularLocation>
        <location evidence="2">Membrane</location>
    </subcellularLocation>
</comment>
<dbReference type="Gene3D" id="1.20.120.1730">
    <property type="match status" value="1"/>
</dbReference>
<keyword evidence="4 7" id="KW-0597">Phosphoprotein</keyword>
<feature type="domain" description="Histidine kinase" evidence="10">
    <location>
        <begin position="345"/>
        <end position="564"/>
    </location>
</feature>
<evidence type="ECO:0000256" key="1">
    <source>
        <dbReference type="ARBA" id="ARBA00000085"/>
    </source>
</evidence>
<evidence type="ECO:0000256" key="6">
    <source>
        <dbReference type="ARBA" id="ARBA00022777"/>
    </source>
</evidence>
<dbReference type="Pfam" id="PF00072">
    <property type="entry name" value="Response_reg"/>
    <property type="match status" value="1"/>
</dbReference>
<evidence type="ECO:0000256" key="3">
    <source>
        <dbReference type="ARBA" id="ARBA00012438"/>
    </source>
</evidence>
<dbReference type="FunFam" id="3.30.565.10:FF:000006">
    <property type="entry name" value="Sensor histidine kinase WalK"/>
    <property type="match status" value="1"/>
</dbReference>